<proteinExistence type="predicted"/>
<reference evidence="1 2" key="1">
    <citation type="journal article" date="2013" name="Nature">
        <title>Anaerobic oxidation of methane coupled to nitrate reduction in a novel archaeal lineage.</title>
        <authorList>
            <person name="Haroon M.F."/>
            <person name="Hu S."/>
            <person name="Shi Y."/>
            <person name="Imelfort M."/>
            <person name="Keller J."/>
            <person name="Hugenholtz P."/>
            <person name="Yuan Z."/>
            <person name="Tyson G.W."/>
        </authorList>
    </citation>
    <scope>NUCLEOTIDE SEQUENCE [LARGE SCALE GENOMIC DNA]</scope>
    <source>
        <strain evidence="1 2">ANME-2d</strain>
    </source>
</reference>
<dbReference type="RefSeq" id="WP_048090453.1">
    <property type="nucleotide sequence ID" value="NZ_JMIY01000003.1"/>
</dbReference>
<accession>A0A062UZG8</accession>
<protein>
    <submittedName>
        <fullName evidence="1">Uncharacterized protein</fullName>
    </submittedName>
</protein>
<evidence type="ECO:0000313" key="1">
    <source>
        <dbReference type="EMBL" id="KCZ72321.1"/>
    </source>
</evidence>
<keyword evidence="2" id="KW-1185">Reference proteome</keyword>
<gene>
    <name evidence="1" type="ORF">ANME2D_01727</name>
</gene>
<sequence length="136" mass="14405">MAARPGSDTIYGNEIAGNLGTLSGLSAAVAEIPELLILIEDDPGGFLAGIRDLAGSIASDPSFFADLIASLPEAVKEKQKLENPYAENTALHSSFANGWYSGYVGTQILSMFVGGGEVLQAVKSSEKFTTYRQRPY</sequence>
<name>A0A062UZG8_9EURY</name>
<dbReference type="AlphaFoldDB" id="A0A062UZG8"/>
<evidence type="ECO:0000313" key="2">
    <source>
        <dbReference type="Proteomes" id="UP000027153"/>
    </source>
</evidence>
<organism evidence="1 2">
    <name type="scientific">Candidatus Methanoperedens nitratireducens</name>
    <dbReference type="NCBI Taxonomy" id="1392998"/>
    <lineage>
        <taxon>Archaea</taxon>
        <taxon>Methanobacteriati</taxon>
        <taxon>Methanobacteriota</taxon>
        <taxon>Stenosarchaea group</taxon>
        <taxon>Methanomicrobia</taxon>
        <taxon>Methanosarcinales</taxon>
        <taxon>ANME-2 cluster</taxon>
        <taxon>Candidatus Methanoperedentaceae</taxon>
        <taxon>Candidatus Methanoperedens</taxon>
    </lineage>
</organism>
<comment type="caution">
    <text evidence="1">The sequence shown here is derived from an EMBL/GenBank/DDBJ whole genome shotgun (WGS) entry which is preliminary data.</text>
</comment>
<dbReference type="EMBL" id="JMIY01000003">
    <property type="protein sequence ID" value="KCZ72321.1"/>
    <property type="molecule type" value="Genomic_DNA"/>
</dbReference>
<dbReference type="OrthoDB" id="8638at2157"/>
<dbReference type="Proteomes" id="UP000027153">
    <property type="component" value="Unassembled WGS sequence"/>
</dbReference>